<keyword evidence="4" id="KW-1185">Reference proteome</keyword>
<name>A0ABU6L2Y3_9GAMM</name>
<organism evidence="3 4">
    <name type="scientific">Photobacterium toruni</name>
    <dbReference type="NCBI Taxonomy" id="1935446"/>
    <lineage>
        <taxon>Bacteria</taxon>
        <taxon>Pseudomonadati</taxon>
        <taxon>Pseudomonadota</taxon>
        <taxon>Gammaproteobacteria</taxon>
        <taxon>Vibrionales</taxon>
        <taxon>Vibrionaceae</taxon>
        <taxon>Photobacterium</taxon>
    </lineage>
</organism>
<gene>
    <name evidence="3" type="ORF">VXS06_03870</name>
</gene>
<accession>A0ABU6L2Y3</accession>
<evidence type="ECO:0008006" key="5">
    <source>
        <dbReference type="Google" id="ProtNLM"/>
    </source>
</evidence>
<sequence>MVIKVLKHYFIFFMLGSIFIWSILLGSAFLKGKYEGRLTIIFPSSQSDTRLKLLSIGEMTTNNKSIFSNMKIDPKETYKEIIMSNELRYEIAHELDLLLKDIPTPKIINVPQTPLIKISMTSDHNHNLVLILETLLYKLKNRIDDHRRKYIEFRNITNEIKVNKEKAKIELLTDKIRSIRINYNLLHDDSNNYYAKKLYELEDLLLKKKIELVSLTTQLEKFENILQLTAEEASLALFINSDYILKKLHQERAEVFTKISLLSVTSGNNNPDLKQLKEEYKKLTKNINYRLLSLDKKLNDENTKKLILSIDIDERSEIFKVYVLNKIKYQTTVNEFNQIDVEIKDLKKAVVKILDKQNQLEMLTKKLELHEAIYFSKLSNEQAYIDDAEHIYPDIHLWEDAKIVNEKNKHIHLIVIIIGVFSTIIWVAILCIYYRRQHSKIQMKK</sequence>
<dbReference type="PANTHER" id="PTHR32309:SF13">
    <property type="entry name" value="FERRIC ENTEROBACTIN TRANSPORT PROTEIN FEPE"/>
    <property type="match status" value="1"/>
</dbReference>
<proteinExistence type="predicted"/>
<evidence type="ECO:0000313" key="3">
    <source>
        <dbReference type="EMBL" id="MEC6830895.1"/>
    </source>
</evidence>
<evidence type="ECO:0000256" key="2">
    <source>
        <dbReference type="SAM" id="Phobius"/>
    </source>
</evidence>
<evidence type="ECO:0000313" key="4">
    <source>
        <dbReference type="Proteomes" id="UP001306119"/>
    </source>
</evidence>
<feature type="transmembrane region" description="Helical" evidence="2">
    <location>
        <begin position="9"/>
        <end position="30"/>
    </location>
</feature>
<keyword evidence="2" id="KW-0472">Membrane</keyword>
<dbReference type="InterPro" id="IPR050445">
    <property type="entry name" value="Bact_polysacc_biosynth/exp"/>
</dbReference>
<keyword evidence="2" id="KW-1133">Transmembrane helix</keyword>
<dbReference type="Proteomes" id="UP001306119">
    <property type="component" value="Unassembled WGS sequence"/>
</dbReference>
<feature type="transmembrane region" description="Helical" evidence="2">
    <location>
        <begin position="411"/>
        <end position="434"/>
    </location>
</feature>
<protein>
    <recommendedName>
        <fullName evidence="5">Polysaccharide chain length determinant N-terminal domain-containing protein</fullName>
    </recommendedName>
</protein>
<evidence type="ECO:0000256" key="1">
    <source>
        <dbReference type="SAM" id="Coils"/>
    </source>
</evidence>
<keyword evidence="1" id="KW-0175">Coiled coil</keyword>
<keyword evidence="2" id="KW-0812">Transmembrane</keyword>
<feature type="coiled-coil region" evidence="1">
    <location>
        <begin position="346"/>
        <end position="373"/>
    </location>
</feature>
<comment type="caution">
    <text evidence="3">The sequence shown here is derived from an EMBL/GenBank/DDBJ whole genome shotgun (WGS) entry which is preliminary data.</text>
</comment>
<dbReference type="EMBL" id="JAYXUG010000002">
    <property type="protein sequence ID" value="MEC6830895.1"/>
    <property type="molecule type" value="Genomic_DNA"/>
</dbReference>
<dbReference type="RefSeq" id="WP_327774132.1">
    <property type="nucleotide sequence ID" value="NZ_JAYXUG010000002.1"/>
</dbReference>
<dbReference type="PANTHER" id="PTHR32309">
    <property type="entry name" value="TYROSINE-PROTEIN KINASE"/>
    <property type="match status" value="1"/>
</dbReference>
<reference evidence="3 4" key="1">
    <citation type="submission" date="2024-01" db="EMBL/GenBank/DDBJ databases">
        <title>Active colonisers of the gastrointestinal tract of Atlantic salmon farmed in a warm water region.</title>
        <authorList>
            <person name="Bowman J.P."/>
        </authorList>
    </citation>
    <scope>NUCLEOTIDE SEQUENCE [LARGE SCALE GENOMIC DNA]</scope>
    <source>
        <strain evidence="3 4">S3MW1</strain>
    </source>
</reference>